<organism evidence="1 2">
    <name type="scientific">Hypsibius exemplaris</name>
    <name type="common">Freshwater tardigrade</name>
    <dbReference type="NCBI Taxonomy" id="2072580"/>
    <lineage>
        <taxon>Eukaryota</taxon>
        <taxon>Metazoa</taxon>
        <taxon>Ecdysozoa</taxon>
        <taxon>Tardigrada</taxon>
        <taxon>Eutardigrada</taxon>
        <taxon>Parachela</taxon>
        <taxon>Hypsibioidea</taxon>
        <taxon>Hypsibiidae</taxon>
        <taxon>Hypsibius</taxon>
    </lineage>
</organism>
<keyword evidence="2" id="KW-1185">Reference proteome</keyword>
<evidence type="ECO:0008006" key="3">
    <source>
        <dbReference type="Google" id="ProtNLM"/>
    </source>
</evidence>
<evidence type="ECO:0000313" key="2">
    <source>
        <dbReference type="Proteomes" id="UP000192578"/>
    </source>
</evidence>
<proteinExistence type="predicted"/>
<gene>
    <name evidence="1" type="ORF">BV898_00843</name>
</gene>
<reference evidence="2" key="1">
    <citation type="submission" date="2017-01" db="EMBL/GenBank/DDBJ databases">
        <title>Comparative genomics of anhydrobiosis in the tardigrade Hypsibius dujardini.</title>
        <authorList>
            <person name="Yoshida Y."/>
            <person name="Koutsovoulos G."/>
            <person name="Laetsch D."/>
            <person name="Stevens L."/>
            <person name="Kumar S."/>
            <person name="Horikawa D."/>
            <person name="Ishino K."/>
            <person name="Komine S."/>
            <person name="Tomita M."/>
            <person name="Blaxter M."/>
            <person name="Arakawa K."/>
        </authorList>
    </citation>
    <scope>NUCLEOTIDE SEQUENCE [LARGE SCALE GENOMIC DNA]</scope>
    <source>
        <strain evidence="2">Z151</strain>
    </source>
</reference>
<dbReference type="EMBL" id="MTYJ01000003">
    <property type="protein sequence ID" value="OQV25153.1"/>
    <property type="molecule type" value="Genomic_DNA"/>
</dbReference>
<dbReference type="Gene3D" id="1.10.150.50">
    <property type="entry name" value="Transcription Factor, Ets-1"/>
    <property type="match status" value="1"/>
</dbReference>
<name>A0A1W0XCB8_HYPEX</name>
<sequence length="277" mass="30757">MTNSSSNSRVCAAGAECDDDFYDDNPFGDSSDDDDFDIRVSQIKAISTPGRGAGWDNVPEDGTEEDVLFGVQRRRIGAGWDLPLEKSRVLRSRRIEKFSDDETNPDDPQPDRQLKTFLKAFGLKEAYDALRMKGIDLRQLLTMNESQLITIGFGDQDKLAVRRRLLYAIGETHNPVAEPPAEGSSNLDELKQQVGRNMGSVQQQLNSAKPLLGFMAAATEYLKGLTRDAASKETVFEEDIHETLINASDLAAAADTLKDRLLDLRKMFANNQIVLPM</sequence>
<dbReference type="OrthoDB" id="439236at2759"/>
<comment type="caution">
    <text evidence="1">The sequence shown here is derived from an EMBL/GenBank/DDBJ whole genome shotgun (WGS) entry which is preliminary data.</text>
</comment>
<dbReference type="AlphaFoldDB" id="A0A1W0XCB8"/>
<dbReference type="CDD" id="cd09487">
    <property type="entry name" value="SAM_superfamily"/>
    <property type="match status" value="1"/>
</dbReference>
<evidence type="ECO:0000313" key="1">
    <source>
        <dbReference type="EMBL" id="OQV25153.1"/>
    </source>
</evidence>
<dbReference type="InterPro" id="IPR013761">
    <property type="entry name" value="SAM/pointed_sf"/>
</dbReference>
<protein>
    <recommendedName>
        <fullName evidence="3">SAM domain-containing protein</fullName>
    </recommendedName>
</protein>
<dbReference type="Proteomes" id="UP000192578">
    <property type="component" value="Unassembled WGS sequence"/>
</dbReference>
<accession>A0A1W0XCB8</accession>